<sequence>MALKRISMVPPKISQASTADIAFLLLIFFISTTVFDFEFGIPLQLPPIEGRTKVIRDNVLILHATADGTVRADDNPVALRDLRGIIEQGLADNKDLVVSIETDGEAAYSHMVDVLDEVKAAKAGRISIKKRRD</sequence>
<feature type="transmembrane region" description="Helical" evidence="8">
    <location>
        <begin position="21"/>
        <end position="41"/>
    </location>
</feature>
<protein>
    <submittedName>
        <fullName evidence="9">ExbD/TolR family protein</fullName>
    </submittedName>
</protein>
<keyword evidence="7" id="KW-0653">Protein transport</keyword>
<comment type="subcellular location">
    <subcellularLocation>
        <location evidence="1">Cell membrane</location>
        <topology evidence="1">Single-pass membrane protein</topology>
    </subcellularLocation>
    <subcellularLocation>
        <location evidence="7">Cell membrane</location>
        <topology evidence="7">Single-pass type II membrane protein</topology>
    </subcellularLocation>
</comment>
<evidence type="ECO:0000256" key="4">
    <source>
        <dbReference type="ARBA" id="ARBA00022692"/>
    </source>
</evidence>
<dbReference type="InterPro" id="IPR003400">
    <property type="entry name" value="ExbD"/>
</dbReference>
<evidence type="ECO:0000256" key="5">
    <source>
        <dbReference type="ARBA" id="ARBA00022989"/>
    </source>
</evidence>
<evidence type="ECO:0000256" key="7">
    <source>
        <dbReference type="RuleBase" id="RU003879"/>
    </source>
</evidence>
<evidence type="ECO:0000313" key="10">
    <source>
        <dbReference type="Proteomes" id="UP001593833"/>
    </source>
</evidence>
<dbReference type="Proteomes" id="UP001593833">
    <property type="component" value="Unassembled WGS sequence"/>
</dbReference>
<evidence type="ECO:0000256" key="6">
    <source>
        <dbReference type="ARBA" id="ARBA00023136"/>
    </source>
</evidence>
<name>A0ABV6YJW6_UNCEI</name>
<comment type="similarity">
    <text evidence="2 7">Belongs to the ExbD/TolR family.</text>
</comment>
<dbReference type="PANTHER" id="PTHR30558">
    <property type="entry name" value="EXBD MEMBRANE COMPONENT OF PMF-DRIVEN MACROMOLECULE IMPORT SYSTEM"/>
    <property type="match status" value="1"/>
</dbReference>
<organism evidence="9 10">
    <name type="scientific">Eiseniibacteriota bacterium</name>
    <dbReference type="NCBI Taxonomy" id="2212470"/>
    <lineage>
        <taxon>Bacteria</taxon>
        <taxon>Candidatus Eiseniibacteriota</taxon>
    </lineage>
</organism>
<accession>A0ABV6YJW6</accession>
<dbReference type="Pfam" id="PF02472">
    <property type="entry name" value="ExbD"/>
    <property type="match status" value="1"/>
</dbReference>
<evidence type="ECO:0000256" key="3">
    <source>
        <dbReference type="ARBA" id="ARBA00022475"/>
    </source>
</evidence>
<keyword evidence="5 8" id="KW-1133">Transmembrane helix</keyword>
<reference evidence="9 10" key="1">
    <citation type="submission" date="2024-09" db="EMBL/GenBank/DDBJ databases">
        <authorList>
            <person name="D'Angelo T."/>
        </authorList>
    </citation>
    <scope>NUCLEOTIDE SEQUENCE [LARGE SCALE GENOMIC DNA]</scope>
    <source>
        <strain evidence="9">SAG AM-320-E07</strain>
    </source>
</reference>
<evidence type="ECO:0000313" key="9">
    <source>
        <dbReference type="EMBL" id="MFC1572636.1"/>
    </source>
</evidence>
<dbReference type="EMBL" id="JBHPKH010000026">
    <property type="protein sequence ID" value="MFC1572636.1"/>
    <property type="molecule type" value="Genomic_DNA"/>
</dbReference>
<evidence type="ECO:0000256" key="8">
    <source>
        <dbReference type="SAM" id="Phobius"/>
    </source>
</evidence>
<keyword evidence="4 7" id="KW-0812">Transmembrane</keyword>
<evidence type="ECO:0000256" key="1">
    <source>
        <dbReference type="ARBA" id="ARBA00004162"/>
    </source>
</evidence>
<evidence type="ECO:0000256" key="2">
    <source>
        <dbReference type="ARBA" id="ARBA00005811"/>
    </source>
</evidence>
<keyword evidence="6 8" id="KW-0472">Membrane</keyword>
<keyword evidence="7" id="KW-0813">Transport</keyword>
<dbReference type="Gene3D" id="3.30.420.270">
    <property type="match status" value="1"/>
</dbReference>
<gene>
    <name evidence="9" type="ORF">ACFL6M_03450</name>
</gene>
<keyword evidence="10" id="KW-1185">Reference proteome</keyword>
<proteinExistence type="inferred from homology"/>
<dbReference type="PANTHER" id="PTHR30558:SF3">
    <property type="entry name" value="BIOPOLYMER TRANSPORT PROTEIN EXBD-RELATED"/>
    <property type="match status" value="1"/>
</dbReference>
<keyword evidence="3" id="KW-1003">Cell membrane</keyword>
<comment type="caution">
    <text evidence="9">The sequence shown here is derived from an EMBL/GenBank/DDBJ whole genome shotgun (WGS) entry which is preliminary data.</text>
</comment>